<dbReference type="PANTHER" id="PTHR38032:SF1">
    <property type="entry name" value="RNA-BINDING PROTEIN KHPB N-TERMINAL DOMAIN-CONTAINING PROTEIN"/>
    <property type="match status" value="1"/>
</dbReference>
<dbReference type="InterPro" id="IPR046865">
    <property type="entry name" value="FapA_b_solenoid"/>
</dbReference>
<dbReference type="Pfam" id="PF03961">
    <property type="entry name" value="FapA"/>
    <property type="match status" value="1"/>
</dbReference>
<feature type="domain" description="Flagellar Assembly Protein A N-terminal region" evidence="2">
    <location>
        <begin position="19"/>
        <end position="188"/>
    </location>
</feature>
<evidence type="ECO:0000259" key="2">
    <source>
        <dbReference type="Pfam" id="PF20250"/>
    </source>
</evidence>
<keyword evidence="1" id="KW-0175">Coiled coil</keyword>
<feature type="coiled-coil region" evidence="1">
    <location>
        <begin position="345"/>
        <end position="411"/>
    </location>
</feature>
<name>A0A7V3YF90_9BACT</name>
<dbReference type="EMBL" id="DTFV01000032">
    <property type="protein sequence ID" value="HGI30009.1"/>
    <property type="molecule type" value="Genomic_DNA"/>
</dbReference>
<dbReference type="Pfam" id="PF20250">
    <property type="entry name" value="FapA_N"/>
    <property type="match status" value="1"/>
</dbReference>
<evidence type="ECO:0000313" key="3">
    <source>
        <dbReference type="EMBL" id="HGI30009.1"/>
    </source>
</evidence>
<accession>A0A7V3YF90</accession>
<gene>
    <name evidence="3" type="ORF">ENV30_01660</name>
</gene>
<reference evidence="3" key="1">
    <citation type="journal article" date="2020" name="mSystems">
        <title>Genome- and Community-Level Interaction Insights into Carbon Utilization and Element Cycling Functions of Hydrothermarchaeota in Hydrothermal Sediment.</title>
        <authorList>
            <person name="Zhou Z."/>
            <person name="Liu Y."/>
            <person name="Xu W."/>
            <person name="Pan J."/>
            <person name="Luo Z.H."/>
            <person name="Li M."/>
        </authorList>
    </citation>
    <scope>NUCLEOTIDE SEQUENCE [LARGE SCALE GENOMIC DNA]</scope>
    <source>
        <strain evidence="3">SpSt-747</strain>
    </source>
</reference>
<sequence length="481" mass="53386">MEKDEKRPLDSLEHDGFFQLLVSTDGMRAEIVVKKPLTEEDLAPYEELEEYLHRKGIVFGLTKEVQERGKLLLTSSGHYLVAEGIRPQRGKDGEVRYLFEEEVHRDFFEEPESQKELFGILHIPEVRAGDLVAELIPPQEGIPGKNVFGKEVPAPPGRPAKIRVGKNVELIDGGEKAVAKVSGRPVVVGKVVSVLPLFEIDGDVGPKTGDVHFVGSVVVRGTVRSGFSVSAEGDVEVWESVEAATIKAGGNVRIRKGFFGGEKGVVEAEGNVIVRVVENATVKARGDILVEEAALHSFLSAGRNVIVRGKKGLLVGGVTKAGNLVWVKVLGSPMGTRTEVVVGLDPELQEEYRRVQDNLKKARETIQEAEKVFQLAWRKQKSGTCLEPKLLEALKKAKETYELAREQEKISAERLAEIEEILEHHEGKVLVEEKVYPQVRITIGKFTYIVRDEIVYASFYEKDKDVVIGSFERPRVKEGWS</sequence>
<comment type="caution">
    <text evidence="3">The sequence shown here is derived from an EMBL/GenBank/DDBJ whole genome shotgun (WGS) entry which is preliminary data.</text>
</comment>
<proteinExistence type="predicted"/>
<organism evidence="3">
    <name type="scientific">Candidatus Caldatribacterium californiense</name>
    <dbReference type="NCBI Taxonomy" id="1454726"/>
    <lineage>
        <taxon>Bacteria</taxon>
        <taxon>Pseudomonadati</taxon>
        <taxon>Atribacterota</taxon>
        <taxon>Atribacteria</taxon>
        <taxon>Atribacterales</taxon>
        <taxon>Candidatus Caldatribacteriaceae</taxon>
        <taxon>Candidatus Caldatribacterium</taxon>
    </lineage>
</organism>
<dbReference type="InterPro" id="IPR046866">
    <property type="entry name" value="FapA_N"/>
</dbReference>
<dbReference type="InterPro" id="IPR005646">
    <property type="entry name" value="FapA"/>
</dbReference>
<dbReference type="PANTHER" id="PTHR38032">
    <property type="entry name" value="POLYMERASE-RELATED"/>
    <property type="match status" value="1"/>
</dbReference>
<dbReference type="AlphaFoldDB" id="A0A7V3YF90"/>
<protein>
    <submittedName>
        <fullName evidence="3">DUF342 domain-containing protein</fullName>
    </submittedName>
</protein>
<evidence type="ECO:0000256" key="1">
    <source>
        <dbReference type="SAM" id="Coils"/>
    </source>
</evidence>